<dbReference type="InterPro" id="IPR029052">
    <property type="entry name" value="Metallo-depent_PP-like"/>
</dbReference>
<dbReference type="OrthoDB" id="327733at2"/>
<dbReference type="PANTHER" id="PTHR43606:SF2">
    <property type="entry name" value="ALKALINE PHOSPHATASE FAMILY PROTEIN (AFU_ORTHOLOGUE AFUA_5G03860)"/>
    <property type="match status" value="1"/>
</dbReference>
<gene>
    <name evidence="3" type="ORF">SAMN06295955_111103</name>
</gene>
<dbReference type="PANTHER" id="PTHR43606">
    <property type="entry name" value="PHOSPHATASE, PUTATIVE (AFU_ORTHOLOGUE AFUA_6G08710)-RELATED"/>
    <property type="match status" value="1"/>
</dbReference>
<evidence type="ECO:0000313" key="3">
    <source>
        <dbReference type="EMBL" id="SNT09923.1"/>
    </source>
</evidence>
<dbReference type="Pfam" id="PF16655">
    <property type="entry name" value="PhoD_N"/>
    <property type="match status" value="1"/>
</dbReference>
<reference evidence="3 4" key="1">
    <citation type="submission" date="2017-06" db="EMBL/GenBank/DDBJ databases">
        <authorList>
            <person name="Kim H.J."/>
            <person name="Triplett B.A."/>
        </authorList>
    </citation>
    <scope>NUCLEOTIDE SEQUENCE [LARGE SCALE GENOMIC DNA]</scope>
    <source>
        <strain evidence="3 4">DS15</strain>
    </source>
</reference>
<dbReference type="CDD" id="cd07389">
    <property type="entry name" value="MPP_PhoD"/>
    <property type="match status" value="1"/>
</dbReference>
<dbReference type="InterPro" id="IPR018946">
    <property type="entry name" value="PhoD-like_MPP"/>
</dbReference>
<feature type="domain" description="Phospholipase D N-terminal" evidence="2">
    <location>
        <begin position="41"/>
        <end position="128"/>
    </location>
</feature>
<protein>
    <submittedName>
        <fullName evidence="3">Alkaline phosphatase D</fullName>
    </submittedName>
</protein>
<proteinExistence type="predicted"/>
<evidence type="ECO:0000313" key="4">
    <source>
        <dbReference type="Proteomes" id="UP000198339"/>
    </source>
</evidence>
<dbReference type="Proteomes" id="UP000198339">
    <property type="component" value="Unassembled WGS sequence"/>
</dbReference>
<keyword evidence="4" id="KW-1185">Reference proteome</keyword>
<dbReference type="Gene3D" id="3.60.21.70">
    <property type="entry name" value="PhoD-like phosphatase"/>
    <property type="match status" value="1"/>
</dbReference>
<sequence>MFGRRDLFAGAIALAAERFLSATGNPSIWAAPRLVTDPFALGVASGEPAADGFVLWTRAVGLDQDVRLGYEIAHDEGFRAIARSGTVTATAARGGAAHLEVRGLPAGRPWFYRFHLGDAVSRVGRTATLPLNPARLRLALTSCQHWEHGWFSAYRDMIAEGVEAVLQVGDYIYEKSFGNGPNVRSFGSPDPVTLDDYRARHALYRSDAALSAAHAAMPFIVAFDDHEVENDYAGEIGGVTADRAAFLRRRTAAWQAYFEHMPLRPSALRADGGLQLYRRFRWGRLATVHMLDTRQYRSAQPCSNGKRGGQIVQDCDAVRDPRATVLGARQEAWLDRGLAQERSTWSLVTQQTIFSRLALPQAPDARYSDIWDGYEAARQRATISLTRPAVRNAVLLGGDVHSFWLNNIRADFGDPASKVIASEVVTSCLASRNGPAALFDTARALNPHVRFLDNAHAGYVLLDIVPDRIDIDLRAVASLADPAARCFSLARRTIADGRPGFD</sequence>
<dbReference type="Gene3D" id="2.60.40.380">
    <property type="entry name" value="Purple acid phosphatase-like, N-terminal"/>
    <property type="match status" value="1"/>
</dbReference>
<name>A0A239JWX3_9SPHN</name>
<organism evidence="3 4">
    <name type="scientific">Sphingopyxis indica</name>
    <dbReference type="NCBI Taxonomy" id="436663"/>
    <lineage>
        <taxon>Bacteria</taxon>
        <taxon>Pseudomonadati</taxon>
        <taxon>Pseudomonadota</taxon>
        <taxon>Alphaproteobacteria</taxon>
        <taxon>Sphingomonadales</taxon>
        <taxon>Sphingomonadaceae</taxon>
        <taxon>Sphingopyxis</taxon>
    </lineage>
</organism>
<evidence type="ECO:0000259" key="2">
    <source>
        <dbReference type="Pfam" id="PF16655"/>
    </source>
</evidence>
<evidence type="ECO:0000259" key="1">
    <source>
        <dbReference type="Pfam" id="PF09423"/>
    </source>
</evidence>
<dbReference type="AlphaFoldDB" id="A0A239JWX3"/>
<dbReference type="EMBL" id="FZPA01000011">
    <property type="protein sequence ID" value="SNT09923.1"/>
    <property type="molecule type" value="Genomic_DNA"/>
</dbReference>
<feature type="domain" description="PhoD-like phosphatase metallophosphatase" evidence="1">
    <location>
        <begin position="138"/>
        <end position="472"/>
    </location>
</feature>
<accession>A0A239JWX3</accession>
<dbReference type="SUPFAM" id="SSF56300">
    <property type="entry name" value="Metallo-dependent phosphatases"/>
    <property type="match status" value="1"/>
</dbReference>
<dbReference type="InterPro" id="IPR032093">
    <property type="entry name" value="PhoD_N"/>
</dbReference>
<dbReference type="InterPro" id="IPR038607">
    <property type="entry name" value="PhoD-like_sf"/>
</dbReference>
<dbReference type="InterPro" id="IPR052900">
    <property type="entry name" value="Phospholipid_Metab_Enz"/>
</dbReference>
<dbReference type="Pfam" id="PF09423">
    <property type="entry name" value="PhoD"/>
    <property type="match status" value="1"/>
</dbReference>